<name>A0A840BQK9_9RHOO</name>
<gene>
    <name evidence="1" type="ORF">GGR36_003164</name>
</gene>
<dbReference type="AlphaFoldDB" id="A0A840BQK9"/>
<protein>
    <submittedName>
        <fullName evidence="1">Uncharacterized protein</fullName>
    </submittedName>
</protein>
<organism evidence="1 2">
    <name type="scientific">Niveibacterium umoris</name>
    <dbReference type="NCBI Taxonomy" id="1193620"/>
    <lineage>
        <taxon>Bacteria</taxon>
        <taxon>Pseudomonadati</taxon>
        <taxon>Pseudomonadota</taxon>
        <taxon>Betaproteobacteria</taxon>
        <taxon>Rhodocyclales</taxon>
        <taxon>Rhodocyclaceae</taxon>
        <taxon>Niveibacterium</taxon>
    </lineage>
</organism>
<evidence type="ECO:0000313" key="1">
    <source>
        <dbReference type="EMBL" id="MBB4013818.1"/>
    </source>
</evidence>
<dbReference type="Proteomes" id="UP000561045">
    <property type="component" value="Unassembled WGS sequence"/>
</dbReference>
<sequence length="129" mass="14325">MAPAPRRKATTPVTSVDDAPQKPFLRFYHSETLREKTLAVLLRLEQTDEPIEHASDLADVVIELMNSGMDYFFMQPLKESKAGFILQQSANLGLVGAQQLIGSVIRKILLRMDGAQLVSVSGSIRRLMV</sequence>
<dbReference type="RefSeq" id="WP_183635738.1">
    <property type="nucleotide sequence ID" value="NZ_BAABLE010000005.1"/>
</dbReference>
<comment type="caution">
    <text evidence="1">The sequence shown here is derived from an EMBL/GenBank/DDBJ whole genome shotgun (WGS) entry which is preliminary data.</text>
</comment>
<accession>A0A840BQK9</accession>
<reference evidence="1 2" key="1">
    <citation type="submission" date="2020-08" db="EMBL/GenBank/DDBJ databases">
        <title>Genomic Encyclopedia of Type Strains, Phase IV (KMG-IV): sequencing the most valuable type-strain genomes for metagenomic binning, comparative biology and taxonomic classification.</title>
        <authorList>
            <person name="Goeker M."/>
        </authorList>
    </citation>
    <scope>NUCLEOTIDE SEQUENCE [LARGE SCALE GENOMIC DNA]</scope>
    <source>
        <strain evidence="1 2">DSM 106739</strain>
    </source>
</reference>
<evidence type="ECO:0000313" key="2">
    <source>
        <dbReference type="Proteomes" id="UP000561045"/>
    </source>
</evidence>
<keyword evidence="2" id="KW-1185">Reference proteome</keyword>
<dbReference type="EMBL" id="JACIET010000002">
    <property type="protein sequence ID" value="MBB4013818.1"/>
    <property type="molecule type" value="Genomic_DNA"/>
</dbReference>
<proteinExistence type="predicted"/>